<name>A0A5C6B499_9BACT</name>
<dbReference type="InterPro" id="IPR013042">
    <property type="entry name" value="DUF1592"/>
</dbReference>
<evidence type="ECO:0000259" key="6">
    <source>
        <dbReference type="Pfam" id="PF07635"/>
    </source>
</evidence>
<dbReference type="Proteomes" id="UP000320176">
    <property type="component" value="Unassembled WGS sequence"/>
</dbReference>
<feature type="domain" description="DUF1587" evidence="3">
    <location>
        <begin position="141"/>
        <end position="204"/>
    </location>
</feature>
<dbReference type="Pfam" id="PF07626">
    <property type="entry name" value="PSD3"/>
    <property type="match status" value="1"/>
</dbReference>
<comment type="caution">
    <text evidence="8">The sequence shown here is derived from an EMBL/GenBank/DDBJ whole genome shotgun (WGS) entry which is preliminary data.</text>
</comment>
<feature type="domain" description="DUF1595" evidence="7">
    <location>
        <begin position="232"/>
        <end position="292"/>
    </location>
</feature>
<dbReference type="Pfam" id="PF07624">
    <property type="entry name" value="PSD2"/>
    <property type="match status" value="1"/>
</dbReference>
<keyword evidence="9" id="KW-1185">Reference proteome</keyword>
<evidence type="ECO:0000259" key="3">
    <source>
        <dbReference type="Pfam" id="PF07626"/>
    </source>
</evidence>
<dbReference type="InterPro" id="IPR011478">
    <property type="entry name" value="DUF1585"/>
</dbReference>
<protein>
    <recommendedName>
        <fullName evidence="10">Planctomycete cytochrome C</fullName>
    </recommendedName>
</protein>
<evidence type="ECO:0000259" key="2">
    <source>
        <dbReference type="Pfam" id="PF07624"/>
    </source>
</evidence>
<dbReference type="AlphaFoldDB" id="A0A5C6B499"/>
<dbReference type="InterPro" id="IPR011429">
    <property type="entry name" value="Cyt_c_Planctomycete-type"/>
</dbReference>
<feature type="signal peptide" evidence="1">
    <location>
        <begin position="1"/>
        <end position="34"/>
    </location>
</feature>
<accession>A0A5C6B499</accession>
<evidence type="ECO:0000259" key="7">
    <source>
        <dbReference type="Pfam" id="PF07637"/>
    </source>
</evidence>
<proteinExistence type="predicted"/>
<organism evidence="8 9">
    <name type="scientific">Stieleria varia</name>
    <dbReference type="NCBI Taxonomy" id="2528005"/>
    <lineage>
        <taxon>Bacteria</taxon>
        <taxon>Pseudomonadati</taxon>
        <taxon>Planctomycetota</taxon>
        <taxon>Planctomycetia</taxon>
        <taxon>Pirellulales</taxon>
        <taxon>Pirellulaceae</taxon>
        <taxon>Stieleria</taxon>
    </lineage>
</organism>
<dbReference type="InterPro" id="IPR013039">
    <property type="entry name" value="DUF1588"/>
</dbReference>
<feature type="domain" description="DUF1585" evidence="2">
    <location>
        <begin position="562"/>
        <end position="634"/>
    </location>
</feature>
<dbReference type="OrthoDB" id="228445at2"/>
<dbReference type="InterPro" id="IPR013036">
    <property type="entry name" value="DUF1587"/>
</dbReference>
<feature type="domain" description="Cytochrome C Planctomycete-type" evidence="6">
    <location>
        <begin position="57"/>
        <end position="104"/>
    </location>
</feature>
<evidence type="ECO:0000313" key="8">
    <source>
        <dbReference type="EMBL" id="TWU06106.1"/>
    </source>
</evidence>
<evidence type="ECO:0000313" key="9">
    <source>
        <dbReference type="Proteomes" id="UP000320176"/>
    </source>
</evidence>
<evidence type="ECO:0000259" key="5">
    <source>
        <dbReference type="Pfam" id="PF07631"/>
    </source>
</evidence>
<feature type="domain" description="DUF1588" evidence="4">
    <location>
        <begin position="449"/>
        <end position="548"/>
    </location>
</feature>
<reference evidence="8 9" key="1">
    <citation type="submission" date="2019-02" db="EMBL/GenBank/DDBJ databases">
        <title>Deep-cultivation of Planctomycetes and their phenomic and genomic characterization uncovers novel biology.</title>
        <authorList>
            <person name="Wiegand S."/>
            <person name="Jogler M."/>
            <person name="Boedeker C."/>
            <person name="Pinto D."/>
            <person name="Vollmers J."/>
            <person name="Rivas-Marin E."/>
            <person name="Kohn T."/>
            <person name="Peeters S.H."/>
            <person name="Heuer A."/>
            <person name="Rast P."/>
            <person name="Oberbeckmann S."/>
            <person name="Bunk B."/>
            <person name="Jeske O."/>
            <person name="Meyerdierks A."/>
            <person name="Storesund J.E."/>
            <person name="Kallscheuer N."/>
            <person name="Luecker S."/>
            <person name="Lage O.M."/>
            <person name="Pohl T."/>
            <person name="Merkel B.J."/>
            <person name="Hornburger P."/>
            <person name="Mueller R.-W."/>
            <person name="Bruemmer F."/>
            <person name="Labrenz M."/>
            <person name="Spormann A.M."/>
            <person name="Op Den Camp H."/>
            <person name="Overmann J."/>
            <person name="Amann R."/>
            <person name="Jetten M.S.M."/>
            <person name="Mascher T."/>
            <person name="Medema M.H."/>
            <person name="Devos D.P."/>
            <person name="Kaster A.-K."/>
            <person name="Ovreas L."/>
            <person name="Rohde M."/>
            <person name="Galperin M.Y."/>
            <person name="Jogler C."/>
        </authorList>
    </citation>
    <scope>NUCLEOTIDE SEQUENCE [LARGE SCALE GENOMIC DNA]</scope>
    <source>
        <strain evidence="8 9">Pla52n</strain>
    </source>
</reference>
<dbReference type="Pfam" id="PF07631">
    <property type="entry name" value="PSD4"/>
    <property type="match status" value="1"/>
</dbReference>
<gene>
    <name evidence="8" type="ORF">Pla52n_18260</name>
</gene>
<evidence type="ECO:0000259" key="4">
    <source>
        <dbReference type="Pfam" id="PF07627"/>
    </source>
</evidence>
<sequence precursor="true">MSDPIMLRSFWHSTVRPVVACSLVWICLATVAQAQPGRDKDPLSWDRNVQAIVNRFCVKCHNESEPSGDVNLAQDEDIRQILEHRRTWETALSVVEQGEMPPDDARQPSDEQRQHLIGFIRRTLEELDCSEAADPGYPNVRRLNRVEYDLTIEDLTGLRMNLAETFPPDASAYGFDHLGEVLSLAPSQVQQYFDAAQKVVAELIRQKDTRPELYIRAFGNKPANRDDERVQAKAAAERFATRAFRRPVESDYIDQLMGLYDKARQKDQTHQQATGHLLSAVMISPKFLLRVEQNRPGLYEAYPVDEYELATRLSYFLWSRPPDDRLLDLAAGGKLSQDDILEQETRRMLADPRSLALAENFFGQWLSLRDAQTHQPDREQFPQFNEALRQAMQDEMRLLCSEIVQNNQPVNDLIDADYTYLNQSLAEHYGIDGDFGKEPRRVQLADRRRGGVVTSAALTMLLADPARTNVPRRGNFIAGRLLGTPPPPPPPNVPPLEDVADDGTHKTLRELLELHRSKPECASCHAKMDPLGFALENYDAIGRWRDTDNGQPIDASGEWTGGEEFDGPVGLKDLLLEKRDEFSATLIRNLLIYALGRGLHGSDECVVQDCLKAAQQDEYRFATIVVAITKSVPFRYRRNPID</sequence>
<evidence type="ECO:0008006" key="10">
    <source>
        <dbReference type="Google" id="ProtNLM"/>
    </source>
</evidence>
<dbReference type="Pfam" id="PF07637">
    <property type="entry name" value="PSD5"/>
    <property type="match status" value="1"/>
</dbReference>
<dbReference type="EMBL" id="SJPN01000002">
    <property type="protein sequence ID" value="TWU06106.1"/>
    <property type="molecule type" value="Genomic_DNA"/>
</dbReference>
<evidence type="ECO:0000256" key="1">
    <source>
        <dbReference type="SAM" id="SignalP"/>
    </source>
</evidence>
<feature type="domain" description="DUF1592" evidence="5">
    <location>
        <begin position="305"/>
        <end position="431"/>
    </location>
</feature>
<dbReference type="Pfam" id="PF07627">
    <property type="entry name" value="PSCyt3"/>
    <property type="match status" value="1"/>
</dbReference>
<dbReference type="InterPro" id="IPR013043">
    <property type="entry name" value="DUF1595"/>
</dbReference>
<keyword evidence="1" id="KW-0732">Signal</keyword>
<dbReference type="Pfam" id="PF07635">
    <property type="entry name" value="PSCyt1"/>
    <property type="match status" value="1"/>
</dbReference>
<feature type="chain" id="PRO_5023075555" description="Planctomycete cytochrome C" evidence="1">
    <location>
        <begin position="35"/>
        <end position="642"/>
    </location>
</feature>